<feature type="transmembrane region" description="Helical" evidence="13">
    <location>
        <begin position="244"/>
        <end position="264"/>
    </location>
</feature>
<dbReference type="FunFam" id="1.10.1220.70:FF:000001">
    <property type="entry name" value="Olfactory receptor"/>
    <property type="match status" value="1"/>
</dbReference>
<evidence type="ECO:0000313" key="16">
    <source>
        <dbReference type="Proteomes" id="UP000291020"/>
    </source>
</evidence>
<evidence type="ECO:0000313" key="15">
    <source>
        <dbReference type="Ensembl" id="ENSGAGP00000011568.1"/>
    </source>
</evidence>
<keyword evidence="11 12" id="KW-0807">Transducer</keyword>
<feature type="transmembrane region" description="Helical" evidence="13">
    <location>
        <begin position="211"/>
        <end position="232"/>
    </location>
</feature>
<reference evidence="16" key="1">
    <citation type="journal article" date="2017" name="PLoS ONE">
        <title>The Agassiz's desert tortoise genome provides a resource for the conservation of a threatened species.</title>
        <authorList>
            <person name="Tollis M."/>
            <person name="DeNardo D.F."/>
            <person name="Cornelius J.A."/>
            <person name="Dolby G.A."/>
            <person name="Edwards T."/>
            <person name="Henen B.T."/>
            <person name="Karl A.E."/>
            <person name="Murphy R.W."/>
            <person name="Kusumi K."/>
        </authorList>
    </citation>
    <scope>NUCLEOTIDE SEQUENCE [LARGE SCALE GENOMIC DNA]</scope>
</reference>
<keyword evidence="16" id="KW-1185">Reference proteome</keyword>
<evidence type="ECO:0000256" key="7">
    <source>
        <dbReference type="ARBA" id="ARBA00022989"/>
    </source>
</evidence>
<feature type="transmembrane region" description="Helical" evidence="13">
    <location>
        <begin position="104"/>
        <end position="123"/>
    </location>
</feature>
<sequence>MEERKWGNQTLIREFILLGLGNIPEVQIFLFLLFLAIYIVTVAGNILIIALVMANRRLHTPMYFFLWNLSCLETCYSSTILPRMLASLLTGNRTISVSGCITQLHFFGFLAATECYLLAAMSYDRYLAICKPLQYAICMNGRNCLWLASGSWISGFLGSTIMTFLVSKLTFCGPNEIDHFFCDFTPMIKLSCSDISLTNLVTLILSAMETLIPFLLTMTSYVCIMVTILRIPSMSGRQKAFSTCSSHLAMVTIFYGTVIIVYVMPKNSTLRELNKVFSVFYTVLTPLANPLIYSLRNRAVKEALRKVCSKYLRSKRPLEKLSVNSLDQILTRSPQKTIESCWLNQLIGWSMVITRHQMGFVK</sequence>
<dbReference type="AlphaFoldDB" id="A0A452HA31"/>
<protein>
    <recommendedName>
        <fullName evidence="13">Olfactory receptor</fullName>
    </recommendedName>
</protein>
<accession>A0A452HA31</accession>
<keyword evidence="8 12" id="KW-0297">G-protein coupled receptor</keyword>
<keyword evidence="6 13" id="KW-0552">Olfaction</keyword>
<evidence type="ECO:0000256" key="1">
    <source>
        <dbReference type="ARBA" id="ARBA00004651"/>
    </source>
</evidence>
<proteinExistence type="inferred from homology"/>
<dbReference type="FunFam" id="1.20.1070.10:FF:000001">
    <property type="entry name" value="Olfactory receptor"/>
    <property type="match status" value="1"/>
</dbReference>
<dbReference type="SUPFAM" id="SSF81321">
    <property type="entry name" value="Family A G protein-coupled receptor-like"/>
    <property type="match status" value="1"/>
</dbReference>
<evidence type="ECO:0000259" key="14">
    <source>
        <dbReference type="PROSITE" id="PS50262"/>
    </source>
</evidence>
<dbReference type="PRINTS" id="PR00237">
    <property type="entry name" value="GPCRRHODOPSN"/>
</dbReference>
<evidence type="ECO:0000256" key="8">
    <source>
        <dbReference type="ARBA" id="ARBA00023040"/>
    </source>
</evidence>
<dbReference type="Gene3D" id="1.20.1070.10">
    <property type="entry name" value="Rhodopsin 7-helix transmembrane proteins"/>
    <property type="match status" value="1"/>
</dbReference>
<dbReference type="Proteomes" id="UP000291020">
    <property type="component" value="Unassembled WGS sequence"/>
</dbReference>
<feature type="transmembrane region" description="Helical" evidence="13">
    <location>
        <begin position="28"/>
        <end position="52"/>
    </location>
</feature>
<evidence type="ECO:0000256" key="11">
    <source>
        <dbReference type="ARBA" id="ARBA00023224"/>
    </source>
</evidence>
<feature type="transmembrane region" description="Helical" evidence="13">
    <location>
        <begin position="276"/>
        <end position="295"/>
    </location>
</feature>
<evidence type="ECO:0000256" key="3">
    <source>
        <dbReference type="ARBA" id="ARBA00022475"/>
    </source>
</evidence>
<reference evidence="15" key="2">
    <citation type="submission" date="2025-08" db="UniProtKB">
        <authorList>
            <consortium name="Ensembl"/>
        </authorList>
    </citation>
    <scope>IDENTIFICATION</scope>
</reference>
<dbReference type="PANTHER" id="PTHR26452">
    <property type="entry name" value="OLFACTORY RECEPTOR"/>
    <property type="match status" value="1"/>
</dbReference>
<feature type="transmembrane region" description="Helical" evidence="13">
    <location>
        <begin position="64"/>
        <end position="84"/>
    </location>
</feature>
<feature type="domain" description="G-protein coupled receptors family 1 profile" evidence="14">
    <location>
        <begin position="44"/>
        <end position="293"/>
    </location>
</feature>
<evidence type="ECO:0000256" key="13">
    <source>
        <dbReference type="RuleBase" id="RU363047"/>
    </source>
</evidence>
<evidence type="ECO:0000256" key="10">
    <source>
        <dbReference type="ARBA" id="ARBA00023170"/>
    </source>
</evidence>
<dbReference type="Ensembl" id="ENSGAGT00000013244.1">
    <property type="protein sequence ID" value="ENSGAGP00000011568.1"/>
    <property type="gene ID" value="ENSGAGG00000008930.1"/>
</dbReference>
<dbReference type="PRINTS" id="PR00245">
    <property type="entry name" value="OLFACTORYR"/>
</dbReference>
<evidence type="ECO:0000256" key="4">
    <source>
        <dbReference type="ARBA" id="ARBA00022606"/>
    </source>
</evidence>
<dbReference type="GO" id="GO:0005886">
    <property type="term" value="C:plasma membrane"/>
    <property type="evidence" value="ECO:0007669"/>
    <property type="project" value="UniProtKB-SubCell"/>
</dbReference>
<keyword evidence="7 13" id="KW-1133">Transmembrane helix</keyword>
<evidence type="ECO:0000256" key="9">
    <source>
        <dbReference type="ARBA" id="ARBA00023136"/>
    </source>
</evidence>
<keyword evidence="10 12" id="KW-0675">Receptor</keyword>
<dbReference type="GO" id="GO:0004984">
    <property type="term" value="F:olfactory receptor activity"/>
    <property type="evidence" value="ECO:0007669"/>
    <property type="project" value="InterPro"/>
</dbReference>
<dbReference type="InterPro" id="IPR050516">
    <property type="entry name" value="Olfactory_GPCR"/>
</dbReference>
<dbReference type="InterPro" id="IPR000276">
    <property type="entry name" value="GPCR_Rhodpsn"/>
</dbReference>
<evidence type="ECO:0000256" key="6">
    <source>
        <dbReference type="ARBA" id="ARBA00022725"/>
    </source>
</evidence>
<feature type="transmembrane region" description="Helical" evidence="13">
    <location>
        <begin position="144"/>
        <end position="166"/>
    </location>
</feature>
<comment type="similarity">
    <text evidence="2 12">Belongs to the G-protein coupled receptor 1 family.</text>
</comment>
<dbReference type="InterPro" id="IPR017452">
    <property type="entry name" value="GPCR_Rhodpsn_7TM"/>
</dbReference>
<evidence type="ECO:0000256" key="12">
    <source>
        <dbReference type="RuleBase" id="RU000688"/>
    </source>
</evidence>
<dbReference type="PROSITE" id="PS50262">
    <property type="entry name" value="G_PROTEIN_RECEP_F1_2"/>
    <property type="match status" value="1"/>
</dbReference>
<keyword evidence="3 13" id="KW-1003">Cell membrane</keyword>
<keyword evidence="9 13" id="KW-0472">Membrane</keyword>
<keyword evidence="4 13" id="KW-0716">Sensory transduction</keyword>
<dbReference type="PROSITE" id="PS00237">
    <property type="entry name" value="G_PROTEIN_RECEP_F1_1"/>
    <property type="match status" value="1"/>
</dbReference>
<dbReference type="Pfam" id="PF13853">
    <property type="entry name" value="7tm_4"/>
    <property type="match status" value="1"/>
</dbReference>
<name>A0A452HA31_9SAUR</name>
<dbReference type="InterPro" id="IPR000725">
    <property type="entry name" value="Olfact_rcpt"/>
</dbReference>
<organism evidence="15 16">
    <name type="scientific">Gopherus agassizii</name>
    <name type="common">Agassiz's desert tortoise</name>
    <dbReference type="NCBI Taxonomy" id="38772"/>
    <lineage>
        <taxon>Eukaryota</taxon>
        <taxon>Metazoa</taxon>
        <taxon>Chordata</taxon>
        <taxon>Craniata</taxon>
        <taxon>Vertebrata</taxon>
        <taxon>Euteleostomi</taxon>
        <taxon>Archelosauria</taxon>
        <taxon>Testudinata</taxon>
        <taxon>Testudines</taxon>
        <taxon>Cryptodira</taxon>
        <taxon>Durocryptodira</taxon>
        <taxon>Testudinoidea</taxon>
        <taxon>Testudinidae</taxon>
        <taxon>Gopherus</taxon>
    </lineage>
</organism>
<comment type="subcellular location">
    <subcellularLocation>
        <location evidence="1 13">Cell membrane</location>
        <topology evidence="1 13">Multi-pass membrane protein</topology>
    </subcellularLocation>
</comment>
<evidence type="ECO:0000256" key="5">
    <source>
        <dbReference type="ARBA" id="ARBA00022692"/>
    </source>
</evidence>
<reference evidence="15" key="3">
    <citation type="submission" date="2025-09" db="UniProtKB">
        <authorList>
            <consortium name="Ensembl"/>
        </authorList>
    </citation>
    <scope>IDENTIFICATION</scope>
</reference>
<evidence type="ECO:0000256" key="2">
    <source>
        <dbReference type="ARBA" id="ARBA00010663"/>
    </source>
</evidence>
<keyword evidence="5 12" id="KW-0812">Transmembrane</keyword>
<dbReference type="GO" id="GO:0004930">
    <property type="term" value="F:G protein-coupled receptor activity"/>
    <property type="evidence" value="ECO:0007669"/>
    <property type="project" value="UniProtKB-KW"/>
</dbReference>
<dbReference type="CDD" id="cd15911">
    <property type="entry name" value="7tmA_OR11A-like"/>
    <property type="match status" value="1"/>
</dbReference>
<dbReference type="STRING" id="38772.ENSGAGP00000011568"/>